<feature type="region of interest" description="Disordered" evidence="1">
    <location>
        <begin position="36"/>
        <end position="58"/>
    </location>
</feature>
<sequence length="228" mass="22144">MTFTTLANVPVVTLSANPTSGTANVVNPTLTWTTTNSPTSCTASGDWSGSKNTAGGSESQGILTTVKTYSYSLVCANAGGNSNTATATVTVSAAVLPTVTTNPSCTNITKNSLTSGGDVTADGGASVTAKGVAINSAPNPTTSNNTASGGSGLGSFTAGPFTSLAASTTYHLRAYATNSAGTAYGADVTCTTINVPTVTTTSPITNITQTTATGGGTVTSDGGATVTV</sequence>
<evidence type="ECO:0000256" key="1">
    <source>
        <dbReference type="SAM" id="MobiDB-lite"/>
    </source>
</evidence>
<accession>A0A0G1FXS7</accession>
<reference evidence="3 4" key="1">
    <citation type="journal article" date="2015" name="Nature">
        <title>rRNA introns, odd ribosomes, and small enigmatic genomes across a large radiation of phyla.</title>
        <authorList>
            <person name="Brown C.T."/>
            <person name="Hug L.A."/>
            <person name="Thomas B.C."/>
            <person name="Sharon I."/>
            <person name="Castelle C.J."/>
            <person name="Singh A."/>
            <person name="Wilkins M.J."/>
            <person name="Williams K.H."/>
            <person name="Banfield J.F."/>
        </authorList>
    </citation>
    <scope>NUCLEOTIDE SEQUENCE [LARGE SCALE GENOMIC DNA]</scope>
</reference>
<dbReference type="PROSITE" id="PS50853">
    <property type="entry name" value="FN3"/>
    <property type="match status" value="1"/>
</dbReference>
<dbReference type="STRING" id="1618738.UV76_C0017G0001"/>
<dbReference type="Proteomes" id="UP000034646">
    <property type="component" value="Unassembled WGS sequence"/>
</dbReference>
<gene>
    <name evidence="3" type="ORF">UV76_C0017G0001</name>
</gene>
<dbReference type="EMBL" id="LCFS01000017">
    <property type="protein sequence ID" value="KKS99801.1"/>
    <property type="molecule type" value="Genomic_DNA"/>
</dbReference>
<comment type="caution">
    <text evidence="3">The sequence shown here is derived from an EMBL/GenBank/DDBJ whole genome shotgun (WGS) entry which is preliminary data.</text>
</comment>
<feature type="compositionally biased region" description="Polar residues" evidence="1">
    <location>
        <begin position="45"/>
        <end position="58"/>
    </location>
</feature>
<protein>
    <recommendedName>
        <fullName evidence="2">Fibronectin type-III domain-containing protein</fullName>
    </recommendedName>
</protein>
<organism evidence="3 4">
    <name type="scientific">Candidatus Nomurabacteria bacterium GW2011_GWA2_43_15</name>
    <dbReference type="NCBI Taxonomy" id="1618738"/>
    <lineage>
        <taxon>Bacteria</taxon>
        <taxon>Candidatus Nomuraibacteriota</taxon>
    </lineage>
</organism>
<name>A0A0G1FXS7_9BACT</name>
<proteinExistence type="predicted"/>
<feature type="non-terminal residue" evidence="3">
    <location>
        <position position="228"/>
    </location>
</feature>
<feature type="domain" description="Fibronectin type-III" evidence="2">
    <location>
        <begin position="99"/>
        <end position="198"/>
    </location>
</feature>
<evidence type="ECO:0000313" key="3">
    <source>
        <dbReference type="EMBL" id="KKS99801.1"/>
    </source>
</evidence>
<dbReference type="AlphaFoldDB" id="A0A0G1FXS7"/>
<evidence type="ECO:0000313" key="4">
    <source>
        <dbReference type="Proteomes" id="UP000034646"/>
    </source>
</evidence>
<evidence type="ECO:0000259" key="2">
    <source>
        <dbReference type="PROSITE" id="PS50853"/>
    </source>
</evidence>
<dbReference type="InterPro" id="IPR003961">
    <property type="entry name" value="FN3_dom"/>
</dbReference>